<dbReference type="GO" id="GO:0006886">
    <property type="term" value="P:intracellular protein transport"/>
    <property type="evidence" value="ECO:0007669"/>
    <property type="project" value="TreeGrafter"/>
</dbReference>
<evidence type="ECO:0000313" key="10">
    <source>
        <dbReference type="Proteomes" id="UP000244722"/>
    </source>
</evidence>
<dbReference type="OrthoDB" id="10255013at2759"/>
<comment type="subcellular location">
    <subcellularLocation>
        <location evidence="1">Membrane</location>
        <topology evidence="1">Single-pass type IV membrane protein</topology>
    </subcellularLocation>
</comment>
<dbReference type="FunFam" id="1.20.58.70:FF:000008">
    <property type="entry name" value="Syntaxin family protein"/>
    <property type="match status" value="1"/>
</dbReference>
<dbReference type="Proteomes" id="UP000244722">
    <property type="component" value="Unassembled WGS sequence"/>
</dbReference>
<evidence type="ECO:0000256" key="7">
    <source>
        <dbReference type="SAM" id="Coils"/>
    </source>
</evidence>
<evidence type="ECO:0000256" key="2">
    <source>
        <dbReference type="ARBA" id="ARBA00009063"/>
    </source>
</evidence>
<dbReference type="STRING" id="42251.A0A2T6ZVN3"/>
<dbReference type="SMART" id="SM00397">
    <property type="entry name" value="t_SNARE"/>
    <property type="match status" value="1"/>
</dbReference>
<dbReference type="GO" id="GO:0006906">
    <property type="term" value="P:vesicle fusion"/>
    <property type="evidence" value="ECO:0007669"/>
    <property type="project" value="TreeGrafter"/>
</dbReference>
<dbReference type="GO" id="GO:0005886">
    <property type="term" value="C:plasma membrane"/>
    <property type="evidence" value="ECO:0007669"/>
    <property type="project" value="TreeGrafter"/>
</dbReference>
<evidence type="ECO:0000256" key="6">
    <source>
        <dbReference type="ARBA" id="ARBA00023136"/>
    </source>
</evidence>
<dbReference type="Gene3D" id="1.20.58.70">
    <property type="match status" value="1"/>
</dbReference>
<dbReference type="InterPro" id="IPR045242">
    <property type="entry name" value="Syntaxin"/>
</dbReference>
<keyword evidence="5 7" id="KW-0175">Coiled coil</keyword>
<dbReference type="PROSITE" id="PS50192">
    <property type="entry name" value="T_SNARE"/>
    <property type="match status" value="1"/>
</dbReference>
<accession>A0A2T6ZVN3</accession>
<dbReference type="EMBL" id="NESQ01000089">
    <property type="protein sequence ID" value="PUU79559.1"/>
    <property type="molecule type" value="Genomic_DNA"/>
</dbReference>
<gene>
    <name evidence="9" type="ORF">B9Z19DRAFT_818752</name>
</gene>
<dbReference type="GO" id="GO:0006887">
    <property type="term" value="P:exocytosis"/>
    <property type="evidence" value="ECO:0007669"/>
    <property type="project" value="TreeGrafter"/>
</dbReference>
<dbReference type="GO" id="GO:0000149">
    <property type="term" value="F:SNARE binding"/>
    <property type="evidence" value="ECO:0007669"/>
    <property type="project" value="TreeGrafter"/>
</dbReference>
<keyword evidence="6" id="KW-0472">Membrane</keyword>
<keyword evidence="3" id="KW-0812">Transmembrane</keyword>
<dbReference type="PANTHER" id="PTHR19957">
    <property type="entry name" value="SYNTAXIN"/>
    <property type="match status" value="1"/>
</dbReference>
<dbReference type="InterPro" id="IPR000727">
    <property type="entry name" value="T_SNARE_dom"/>
</dbReference>
<dbReference type="GO" id="GO:0012505">
    <property type="term" value="C:endomembrane system"/>
    <property type="evidence" value="ECO:0007669"/>
    <property type="project" value="TreeGrafter"/>
</dbReference>
<dbReference type="Pfam" id="PF00804">
    <property type="entry name" value="Syntaxin"/>
    <property type="match status" value="1"/>
</dbReference>
<sequence>MSRPGYGGCVLLLFLSSYLDRPNSPRVFFVYMSAVMCRIEALPIDYRQNNPYAQQDSYNPHDNYGGGQSAQGYNEGGAGNYEMANMNDSTPGELDSQQEFFREVNDLREEIDQVKANITRIESLHQRSLTDIDESTSSQTQHQLDSLVADTSALNKALANRIRRLKGKATTDPSKAPQVNNLDRSFKDVLRKYQSVEATFQKRAREQMARQYRIVRPDATEQEVEEACNDGQGQQIFSQALLSGNRRGEARSALREVQARHNEIQRIEKTIIELADLFTQMEQLVLEQEAMVENIDQRGEEVTTNVVKAQEEIGVAVENARSRRRKKWWCLLIVRKYILFYVTFRALFSQSFPCYLALPSA</sequence>
<dbReference type="CDD" id="cd00179">
    <property type="entry name" value="SynN"/>
    <property type="match status" value="1"/>
</dbReference>
<name>A0A2T6ZVN3_TUBBO</name>
<comment type="similarity">
    <text evidence="2">Belongs to the syntaxin family.</text>
</comment>
<dbReference type="PANTHER" id="PTHR19957:SF307">
    <property type="entry name" value="PROTEIN SSO1-RELATED"/>
    <property type="match status" value="1"/>
</dbReference>
<dbReference type="GO" id="GO:0031201">
    <property type="term" value="C:SNARE complex"/>
    <property type="evidence" value="ECO:0007669"/>
    <property type="project" value="TreeGrafter"/>
</dbReference>
<organism evidence="9 10">
    <name type="scientific">Tuber borchii</name>
    <name type="common">White truffle</name>
    <dbReference type="NCBI Taxonomy" id="42251"/>
    <lineage>
        <taxon>Eukaryota</taxon>
        <taxon>Fungi</taxon>
        <taxon>Dikarya</taxon>
        <taxon>Ascomycota</taxon>
        <taxon>Pezizomycotina</taxon>
        <taxon>Pezizomycetes</taxon>
        <taxon>Pezizales</taxon>
        <taxon>Tuberaceae</taxon>
        <taxon>Tuber</taxon>
    </lineage>
</organism>
<evidence type="ECO:0000256" key="3">
    <source>
        <dbReference type="ARBA" id="ARBA00022692"/>
    </source>
</evidence>
<feature type="domain" description="T-SNARE coiled-coil homology" evidence="8">
    <location>
        <begin position="254"/>
        <end position="316"/>
    </location>
</feature>
<dbReference type="AlphaFoldDB" id="A0A2T6ZVN3"/>
<keyword evidence="4" id="KW-1133">Transmembrane helix</keyword>
<evidence type="ECO:0000256" key="4">
    <source>
        <dbReference type="ARBA" id="ARBA00022989"/>
    </source>
</evidence>
<reference evidence="9 10" key="1">
    <citation type="submission" date="2017-04" db="EMBL/GenBank/DDBJ databases">
        <title>Draft genome sequence of Tuber borchii Vittad., a whitish edible truffle.</title>
        <authorList>
            <consortium name="DOE Joint Genome Institute"/>
            <person name="Murat C."/>
            <person name="Kuo A."/>
            <person name="Barry K.W."/>
            <person name="Clum A."/>
            <person name="Dockter R.B."/>
            <person name="Fauchery L."/>
            <person name="Iotti M."/>
            <person name="Kohler A."/>
            <person name="Labutti K."/>
            <person name="Lindquist E.A."/>
            <person name="Lipzen A."/>
            <person name="Ohm R.A."/>
            <person name="Wang M."/>
            <person name="Grigoriev I.V."/>
            <person name="Zambonelli A."/>
            <person name="Martin F.M."/>
        </authorList>
    </citation>
    <scope>NUCLEOTIDE SEQUENCE [LARGE SCALE GENOMIC DNA]</scope>
    <source>
        <strain evidence="9 10">Tbo3840</strain>
    </source>
</reference>
<evidence type="ECO:0000313" key="9">
    <source>
        <dbReference type="EMBL" id="PUU79559.1"/>
    </source>
</evidence>
<comment type="caution">
    <text evidence="9">The sequence shown here is derived from an EMBL/GenBank/DDBJ whole genome shotgun (WGS) entry which is preliminary data.</text>
</comment>
<dbReference type="SUPFAM" id="SSF47661">
    <property type="entry name" value="t-snare proteins"/>
    <property type="match status" value="1"/>
</dbReference>
<dbReference type="Pfam" id="PF05739">
    <property type="entry name" value="SNARE"/>
    <property type="match status" value="1"/>
</dbReference>
<dbReference type="CDD" id="cd15849">
    <property type="entry name" value="SNARE_Sso1"/>
    <property type="match status" value="1"/>
</dbReference>
<proteinExistence type="inferred from homology"/>
<evidence type="ECO:0000256" key="5">
    <source>
        <dbReference type="ARBA" id="ARBA00023054"/>
    </source>
</evidence>
<feature type="coiled-coil region" evidence="7">
    <location>
        <begin position="97"/>
        <end position="124"/>
    </location>
</feature>
<evidence type="ECO:0000256" key="1">
    <source>
        <dbReference type="ARBA" id="ARBA00004211"/>
    </source>
</evidence>
<dbReference type="InterPro" id="IPR006011">
    <property type="entry name" value="Syntaxin_N"/>
</dbReference>
<evidence type="ECO:0000259" key="8">
    <source>
        <dbReference type="PROSITE" id="PS50192"/>
    </source>
</evidence>
<dbReference type="InterPro" id="IPR010989">
    <property type="entry name" value="SNARE"/>
</dbReference>
<dbReference type="GO" id="GO:0005484">
    <property type="term" value="F:SNAP receptor activity"/>
    <property type="evidence" value="ECO:0007669"/>
    <property type="project" value="TreeGrafter"/>
</dbReference>
<protein>
    <submittedName>
        <fullName evidence="9">t-SNARE</fullName>
    </submittedName>
</protein>
<dbReference type="GO" id="GO:0048278">
    <property type="term" value="P:vesicle docking"/>
    <property type="evidence" value="ECO:0007669"/>
    <property type="project" value="TreeGrafter"/>
</dbReference>
<dbReference type="SMART" id="SM00503">
    <property type="entry name" value="SynN"/>
    <property type="match status" value="1"/>
</dbReference>
<keyword evidence="10" id="KW-1185">Reference proteome</keyword>